<dbReference type="GO" id="GO:0008171">
    <property type="term" value="F:O-methyltransferase activity"/>
    <property type="evidence" value="ECO:0007669"/>
    <property type="project" value="InterPro"/>
</dbReference>
<dbReference type="EMBL" id="MRCA01000001">
    <property type="protein sequence ID" value="OKH16239.1"/>
    <property type="molecule type" value="Genomic_DNA"/>
</dbReference>
<reference evidence="4 5" key="1">
    <citation type="submission" date="2016-11" db="EMBL/GenBank/DDBJ databases">
        <title>Draft Genome Sequences of Nine Cyanobacterial Strains from Diverse Habitats.</title>
        <authorList>
            <person name="Zhu T."/>
            <person name="Hou S."/>
            <person name="Lu X."/>
            <person name="Hess W.R."/>
        </authorList>
    </citation>
    <scope>NUCLEOTIDE SEQUENCE [LARGE SCALE GENOMIC DNA]</scope>
    <source>
        <strain evidence="4 5">NIES-592</strain>
    </source>
</reference>
<comment type="caution">
    <text evidence="4">The sequence shown here is derived from an EMBL/GenBank/DDBJ whole genome shotgun (WGS) entry which is preliminary data.</text>
</comment>
<keyword evidence="2 4" id="KW-0808">Transferase</keyword>
<dbReference type="Pfam" id="PF01596">
    <property type="entry name" value="Methyltransf_3"/>
    <property type="match status" value="1"/>
</dbReference>
<dbReference type="PROSITE" id="PS51682">
    <property type="entry name" value="SAM_OMT_I"/>
    <property type="match status" value="1"/>
</dbReference>
<dbReference type="Gene3D" id="3.40.50.150">
    <property type="entry name" value="Vaccinia Virus protein VP39"/>
    <property type="match status" value="1"/>
</dbReference>
<evidence type="ECO:0000313" key="4">
    <source>
        <dbReference type="EMBL" id="OKH16239.1"/>
    </source>
</evidence>
<keyword evidence="5" id="KW-1185">Reference proteome</keyword>
<dbReference type="Proteomes" id="UP000186391">
    <property type="component" value="Unassembled WGS sequence"/>
</dbReference>
<dbReference type="GO" id="GO:0008757">
    <property type="term" value="F:S-adenosylmethionine-dependent methyltransferase activity"/>
    <property type="evidence" value="ECO:0007669"/>
    <property type="project" value="TreeGrafter"/>
</dbReference>
<dbReference type="InterPro" id="IPR002935">
    <property type="entry name" value="SAM_O-MeTrfase"/>
</dbReference>
<dbReference type="SUPFAM" id="SSF53335">
    <property type="entry name" value="S-adenosyl-L-methionine-dependent methyltransferases"/>
    <property type="match status" value="1"/>
</dbReference>
<keyword evidence="1 4" id="KW-0489">Methyltransferase</keyword>
<name>A0A1U7H4S0_9CYAN</name>
<proteinExistence type="predicted"/>
<dbReference type="RefSeq" id="WP_073554649.1">
    <property type="nucleotide sequence ID" value="NZ_MRCA01000001.1"/>
</dbReference>
<dbReference type="InterPro" id="IPR050362">
    <property type="entry name" value="Cation-dep_OMT"/>
</dbReference>
<protein>
    <submittedName>
        <fullName evidence="4">SAM-dependent methyltransferase</fullName>
    </submittedName>
</protein>
<dbReference type="OrthoDB" id="9799672at2"/>
<dbReference type="InterPro" id="IPR029063">
    <property type="entry name" value="SAM-dependent_MTases_sf"/>
</dbReference>
<evidence type="ECO:0000256" key="1">
    <source>
        <dbReference type="ARBA" id="ARBA00022603"/>
    </source>
</evidence>
<evidence type="ECO:0000256" key="3">
    <source>
        <dbReference type="ARBA" id="ARBA00022691"/>
    </source>
</evidence>
<dbReference type="PANTHER" id="PTHR10509">
    <property type="entry name" value="O-METHYLTRANSFERASE-RELATED"/>
    <property type="match status" value="1"/>
</dbReference>
<keyword evidence="3" id="KW-0949">S-adenosyl-L-methionine</keyword>
<dbReference type="GO" id="GO:0032259">
    <property type="term" value="P:methylation"/>
    <property type="evidence" value="ECO:0007669"/>
    <property type="project" value="UniProtKB-KW"/>
</dbReference>
<evidence type="ECO:0000256" key="2">
    <source>
        <dbReference type="ARBA" id="ARBA00022679"/>
    </source>
</evidence>
<dbReference type="PANTHER" id="PTHR10509:SF14">
    <property type="entry name" value="CAFFEOYL-COA O-METHYLTRANSFERASE 3-RELATED"/>
    <property type="match status" value="1"/>
</dbReference>
<dbReference type="AlphaFoldDB" id="A0A1U7H4S0"/>
<organism evidence="4 5">
    <name type="scientific">Fischerella major NIES-592</name>
    <dbReference type="NCBI Taxonomy" id="210994"/>
    <lineage>
        <taxon>Bacteria</taxon>
        <taxon>Bacillati</taxon>
        <taxon>Cyanobacteriota</taxon>
        <taxon>Cyanophyceae</taxon>
        <taxon>Nostocales</taxon>
        <taxon>Hapalosiphonaceae</taxon>
        <taxon>Fischerella</taxon>
    </lineage>
</organism>
<sequence>MNNKALGLDKSLYDYLLSVSLREPEILTQLRQETAQHSMATMQIAPDQGQFLALLVKLMAAKKTLDIGVFTGYSSLVVALALPADGKVVACDIDEEYTAIARRYWQKAGVADKINLHLAPALETLEKLIAAGEAETFDFAFIDADKSNYDNYYELALQLVRPGGLIVIDNVLWSGRVADPQQQDNRTNKIRAFNQKLHQDQRVTLSMLAIADGLTLAMKIRN</sequence>
<accession>A0A1U7H4S0</accession>
<dbReference type="CDD" id="cd02440">
    <property type="entry name" value="AdoMet_MTases"/>
    <property type="match status" value="1"/>
</dbReference>
<evidence type="ECO:0000313" key="5">
    <source>
        <dbReference type="Proteomes" id="UP000186391"/>
    </source>
</evidence>
<gene>
    <name evidence="4" type="ORF">NIES592_00780</name>
</gene>